<dbReference type="EMBL" id="KK198756">
    <property type="protein sequence ID" value="KCW76961.1"/>
    <property type="molecule type" value="Genomic_DNA"/>
</dbReference>
<organism evidence="2">
    <name type="scientific">Eucalyptus grandis</name>
    <name type="common">Flooded gum</name>
    <dbReference type="NCBI Taxonomy" id="71139"/>
    <lineage>
        <taxon>Eukaryota</taxon>
        <taxon>Viridiplantae</taxon>
        <taxon>Streptophyta</taxon>
        <taxon>Embryophyta</taxon>
        <taxon>Tracheophyta</taxon>
        <taxon>Spermatophyta</taxon>
        <taxon>Magnoliopsida</taxon>
        <taxon>eudicotyledons</taxon>
        <taxon>Gunneridae</taxon>
        <taxon>Pentapetalae</taxon>
        <taxon>rosids</taxon>
        <taxon>malvids</taxon>
        <taxon>Myrtales</taxon>
        <taxon>Myrtaceae</taxon>
        <taxon>Myrtoideae</taxon>
        <taxon>Eucalypteae</taxon>
        <taxon>Eucalyptus</taxon>
    </lineage>
</organism>
<sequence>MDEDVCDGDIHGYSPFAGKGHGSLWLGSPIPQVLRANYFSFLPFFVSFVFEKKNFKKRLKEFISQHRTGQFILGGVHAFVITMNANSLEPGS</sequence>
<reference evidence="2" key="1">
    <citation type="submission" date="2013-07" db="EMBL/GenBank/DDBJ databases">
        <title>The genome of Eucalyptus grandis.</title>
        <authorList>
            <person name="Schmutz J."/>
            <person name="Hayes R."/>
            <person name="Myburg A."/>
            <person name="Tuskan G."/>
            <person name="Grattapaglia D."/>
            <person name="Rokhsar D.S."/>
        </authorList>
    </citation>
    <scope>NUCLEOTIDE SEQUENCE</scope>
    <source>
        <tissue evidence="2">Leaf extractions</tissue>
    </source>
</reference>
<keyword evidence="1" id="KW-1133">Transmembrane helix</keyword>
<accession>A0A059CFP1</accession>
<proteinExistence type="predicted"/>
<name>A0A059CFP1_EUCGR</name>
<dbReference type="AlphaFoldDB" id="A0A059CFP1"/>
<protein>
    <submittedName>
        <fullName evidence="2">Uncharacterized protein</fullName>
    </submittedName>
</protein>
<dbReference type="InParanoid" id="A0A059CFP1"/>
<evidence type="ECO:0000256" key="1">
    <source>
        <dbReference type="SAM" id="Phobius"/>
    </source>
</evidence>
<evidence type="ECO:0000313" key="2">
    <source>
        <dbReference type="EMBL" id="KCW76961.1"/>
    </source>
</evidence>
<keyword evidence="1" id="KW-0472">Membrane</keyword>
<dbReference type="Gramene" id="KCW76961">
    <property type="protein sequence ID" value="KCW76961"/>
    <property type="gene ID" value="EUGRSUZ_D01320"/>
</dbReference>
<gene>
    <name evidence="2" type="ORF">EUGRSUZ_D01320</name>
</gene>
<keyword evidence="1" id="KW-0812">Transmembrane</keyword>
<feature type="transmembrane region" description="Helical" evidence="1">
    <location>
        <begin position="33"/>
        <end position="50"/>
    </location>
</feature>